<organism evidence="4 5">
    <name type="scientific">Heterorhabditis bacteriophora</name>
    <name type="common">Entomopathogenic nematode worm</name>
    <dbReference type="NCBI Taxonomy" id="37862"/>
    <lineage>
        <taxon>Eukaryota</taxon>
        <taxon>Metazoa</taxon>
        <taxon>Ecdysozoa</taxon>
        <taxon>Nematoda</taxon>
        <taxon>Chromadorea</taxon>
        <taxon>Rhabditida</taxon>
        <taxon>Rhabditina</taxon>
        <taxon>Rhabditomorpha</taxon>
        <taxon>Strongyloidea</taxon>
        <taxon>Heterorhabditidae</taxon>
        <taxon>Heterorhabditis</taxon>
    </lineage>
</organism>
<name>A0A1I7WZK0_HETBA</name>
<feature type="transmembrane region" description="Helical" evidence="2">
    <location>
        <begin position="72"/>
        <end position="92"/>
    </location>
</feature>
<comment type="similarity">
    <text evidence="1">Belongs to the RMD1/sif2 family.</text>
</comment>
<feature type="transmembrane region" description="Helical" evidence="2">
    <location>
        <begin position="98"/>
        <end position="121"/>
    </location>
</feature>
<feature type="transmembrane region" description="Helical" evidence="2">
    <location>
        <begin position="194"/>
        <end position="214"/>
    </location>
</feature>
<proteinExistence type="inferred from homology"/>
<keyword evidence="4" id="KW-1185">Reference proteome</keyword>
<accession>A0A1I7WZK0</accession>
<dbReference type="InterPro" id="IPR003734">
    <property type="entry name" value="DUF155"/>
</dbReference>
<evidence type="ECO:0000313" key="4">
    <source>
        <dbReference type="Proteomes" id="UP000095283"/>
    </source>
</evidence>
<dbReference type="PANTHER" id="PTHR16255:SF1">
    <property type="entry name" value="REQUIRED FOR MEIOTIC NUCLEAR DIVISION PROTEIN 1 HOMOLOG"/>
    <property type="match status" value="1"/>
</dbReference>
<keyword evidence="2" id="KW-0472">Membrane</keyword>
<evidence type="ECO:0000313" key="5">
    <source>
        <dbReference type="WBParaSite" id="Hba_10612"/>
    </source>
</evidence>
<dbReference type="InterPro" id="IPR051624">
    <property type="entry name" value="RMD1/Sad1-interacting"/>
</dbReference>
<evidence type="ECO:0000259" key="3">
    <source>
        <dbReference type="Pfam" id="PF02582"/>
    </source>
</evidence>
<dbReference type="Pfam" id="PF02582">
    <property type="entry name" value="DUF155"/>
    <property type="match status" value="1"/>
</dbReference>
<dbReference type="GO" id="GO:0005739">
    <property type="term" value="C:mitochondrion"/>
    <property type="evidence" value="ECO:0007669"/>
    <property type="project" value="UniProtKB-ARBA"/>
</dbReference>
<keyword evidence="2" id="KW-0812">Transmembrane</keyword>
<keyword evidence="2" id="KW-1133">Transmembrane helix</keyword>
<reference evidence="5" key="1">
    <citation type="submission" date="2016-11" db="UniProtKB">
        <authorList>
            <consortium name="WormBaseParasite"/>
        </authorList>
    </citation>
    <scope>IDENTIFICATION</scope>
</reference>
<evidence type="ECO:0000256" key="1">
    <source>
        <dbReference type="ARBA" id="ARBA00008306"/>
    </source>
</evidence>
<sequence length="239" mass="27996">MFCCIKRAQLLREIERFMENPYESTVTMEEQDVMPFTIVDGGVSGIKQDRFILDASKHGANNRGFNSILERFAFSQGFAASGLYLLFSIYKINSESNTCIIVAITIALLMIILFYTSNLWIVRDYIRHSINVDCNLLNRDFYWERSELEQFYHMSARHFNLNRRLSILNGRLDYCEELVKMVDNMLALRHASTLEWMIIALIVIEVIFDIFHYVDHTPQKVIIVHEGRDENIHSLDKII</sequence>
<protein>
    <submittedName>
        <fullName evidence="5">DUF155 domain-containing protein</fullName>
    </submittedName>
</protein>
<dbReference type="GO" id="GO:0070131">
    <property type="term" value="P:positive regulation of mitochondrial translation"/>
    <property type="evidence" value="ECO:0007669"/>
    <property type="project" value="TreeGrafter"/>
</dbReference>
<feature type="domain" description="DUF155" evidence="3">
    <location>
        <begin position="126"/>
        <end position="169"/>
    </location>
</feature>
<evidence type="ECO:0000256" key="2">
    <source>
        <dbReference type="SAM" id="Phobius"/>
    </source>
</evidence>
<dbReference type="AlphaFoldDB" id="A0A1I7WZK0"/>
<dbReference type="PANTHER" id="PTHR16255">
    <property type="entry name" value="REQUIRED FOR MEIOTIC NUCLEAR DIVISION PROTEIN 1 HOMOLOG"/>
    <property type="match status" value="1"/>
</dbReference>
<dbReference type="Proteomes" id="UP000095283">
    <property type="component" value="Unplaced"/>
</dbReference>
<dbReference type="WBParaSite" id="Hba_10612">
    <property type="protein sequence ID" value="Hba_10612"/>
    <property type="gene ID" value="Hba_10612"/>
</dbReference>